<dbReference type="InterPro" id="IPR013222">
    <property type="entry name" value="Glyco_hyd_98_carb-bd"/>
</dbReference>
<keyword evidence="1 4" id="KW-0349">Heme</keyword>
<dbReference type="Pfam" id="PF08305">
    <property type="entry name" value="NPCBM"/>
    <property type="match status" value="2"/>
</dbReference>
<organism evidence="8 9">
    <name type="scientific">Maioricimonas rarisocia</name>
    <dbReference type="NCBI Taxonomy" id="2528026"/>
    <lineage>
        <taxon>Bacteria</taxon>
        <taxon>Pseudomonadati</taxon>
        <taxon>Planctomycetota</taxon>
        <taxon>Planctomycetia</taxon>
        <taxon>Planctomycetales</taxon>
        <taxon>Planctomycetaceae</taxon>
        <taxon>Maioricimonas</taxon>
    </lineage>
</organism>
<dbReference type="InterPro" id="IPR016024">
    <property type="entry name" value="ARM-type_fold"/>
</dbReference>
<feature type="compositionally biased region" description="Low complexity" evidence="5">
    <location>
        <begin position="527"/>
        <end position="543"/>
    </location>
</feature>
<dbReference type="InterPro" id="IPR036909">
    <property type="entry name" value="Cyt_c-like_dom_sf"/>
</dbReference>
<dbReference type="GO" id="GO:0016787">
    <property type="term" value="F:hydrolase activity"/>
    <property type="evidence" value="ECO:0007669"/>
    <property type="project" value="InterPro"/>
</dbReference>
<dbReference type="PROSITE" id="PS51007">
    <property type="entry name" value="CYTC"/>
    <property type="match status" value="1"/>
</dbReference>
<feature type="chain" id="PRO_5021751863" evidence="6">
    <location>
        <begin position="23"/>
        <end position="1706"/>
    </location>
</feature>
<dbReference type="Pfam" id="PF06439">
    <property type="entry name" value="3keto-disac_hyd"/>
    <property type="match status" value="1"/>
</dbReference>
<dbReference type="InterPro" id="IPR008979">
    <property type="entry name" value="Galactose-bd-like_sf"/>
</dbReference>
<dbReference type="PANTHER" id="PTHR33546">
    <property type="entry name" value="LARGE, MULTIFUNCTIONAL SECRETED PROTEIN-RELATED"/>
    <property type="match status" value="1"/>
</dbReference>
<keyword evidence="9" id="KW-1185">Reference proteome</keyword>
<dbReference type="InterPro" id="IPR055557">
    <property type="entry name" value="DUF7133"/>
</dbReference>
<evidence type="ECO:0000256" key="3">
    <source>
        <dbReference type="ARBA" id="ARBA00023004"/>
    </source>
</evidence>
<keyword evidence="6" id="KW-0732">Signal</keyword>
<dbReference type="InterPro" id="IPR009056">
    <property type="entry name" value="Cyt_c-like_dom"/>
</dbReference>
<dbReference type="Gene3D" id="3.40.50.880">
    <property type="match status" value="1"/>
</dbReference>
<dbReference type="InterPro" id="IPR004155">
    <property type="entry name" value="PBS_lyase_HEAT"/>
</dbReference>
<dbReference type="SUPFAM" id="SSF48371">
    <property type="entry name" value="ARM repeat"/>
    <property type="match status" value="1"/>
</dbReference>
<dbReference type="KEGG" id="mri:Mal4_15960"/>
<dbReference type="InterPro" id="IPR013427">
    <property type="entry name" value="Haem-bd_dom_put"/>
</dbReference>
<dbReference type="SUPFAM" id="SSF46626">
    <property type="entry name" value="Cytochrome c"/>
    <property type="match status" value="1"/>
</dbReference>
<evidence type="ECO:0000256" key="4">
    <source>
        <dbReference type="PROSITE-ProRule" id="PRU00433"/>
    </source>
</evidence>
<feature type="domain" description="Cytochrome c" evidence="7">
    <location>
        <begin position="1568"/>
        <end position="1704"/>
    </location>
</feature>
<protein>
    <submittedName>
        <fullName evidence="8">NPCBM/NEW2 domain protein</fullName>
    </submittedName>
</protein>
<dbReference type="InterPro" id="IPR029010">
    <property type="entry name" value="ThuA-like"/>
</dbReference>
<evidence type="ECO:0000256" key="1">
    <source>
        <dbReference type="ARBA" id="ARBA00022617"/>
    </source>
</evidence>
<dbReference type="SUPFAM" id="SSF49785">
    <property type="entry name" value="Galactose-binding domain-like"/>
    <property type="match status" value="2"/>
</dbReference>
<dbReference type="SUPFAM" id="SSF50952">
    <property type="entry name" value="Soluble quinoprotein glucose dehydrogenase"/>
    <property type="match status" value="1"/>
</dbReference>
<dbReference type="Pfam" id="PF06283">
    <property type="entry name" value="ThuA"/>
    <property type="match status" value="1"/>
</dbReference>
<dbReference type="Gene3D" id="1.10.760.10">
    <property type="entry name" value="Cytochrome c-like domain"/>
    <property type="match status" value="1"/>
</dbReference>
<dbReference type="OrthoDB" id="232040at2"/>
<name>A0A517Z489_9PLAN</name>
<feature type="region of interest" description="Disordered" evidence="5">
    <location>
        <begin position="491"/>
        <end position="548"/>
    </location>
</feature>
<feature type="signal peptide" evidence="6">
    <location>
        <begin position="1"/>
        <end position="22"/>
    </location>
</feature>
<gene>
    <name evidence="8" type="ORF">Mal4_15960</name>
</gene>
<evidence type="ECO:0000256" key="6">
    <source>
        <dbReference type="SAM" id="SignalP"/>
    </source>
</evidence>
<dbReference type="NCBIfam" id="TIGR02603">
    <property type="entry name" value="CxxCH_TIGR02603"/>
    <property type="match status" value="1"/>
</dbReference>
<dbReference type="SUPFAM" id="SSF52317">
    <property type="entry name" value="Class I glutamine amidotransferase-like"/>
    <property type="match status" value="1"/>
</dbReference>
<dbReference type="Pfam" id="PF23500">
    <property type="entry name" value="DUF7133"/>
    <property type="match status" value="1"/>
</dbReference>
<accession>A0A517Z489</accession>
<dbReference type="EMBL" id="CP036275">
    <property type="protein sequence ID" value="QDU37286.1"/>
    <property type="molecule type" value="Genomic_DNA"/>
</dbReference>
<dbReference type="InterPro" id="IPR029062">
    <property type="entry name" value="Class_I_gatase-like"/>
</dbReference>
<dbReference type="Gene3D" id="2.120.10.30">
    <property type="entry name" value="TolB, C-terminal domain"/>
    <property type="match status" value="1"/>
</dbReference>
<dbReference type="SMART" id="SM00776">
    <property type="entry name" value="NPCBM"/>
    <property type="match status" value="1"/>
</dbReference>
<evidence type="ECO:0000313" key="8">
    <source>
        <dbReference type="EMBL" id="QDU37286.1"/>
    </source>
</evidence>
<keyword evidence="2 4" id="KW-0479">Metal-binding</keyword>
<dbReference type="SMART" id="SM00567">
    <property type="entry name" value="EZ_HEAT"/>
    <property type="match status" value="3"/>
</dbReference>
<dbReference type="NCBIfam" id="TIGR02604">
    <property type="entry name" value="Piru_Ver_Nterm"/>
    <property type="match status" value="1"/>
</dbReference>
<dbReference type="InterPro" id="IPR038637">
    <property type="entry name" value="NPCBM_sf"/>
</dbReference>
<dbReference type="Gene3D" id="1.25.10.10">
    <property type="entry name" value="Leucine-rich Repeat Variant"/>
    <property type="match status" value="1"/>
</dbReference>
<evidence type="ECO:0000256" key="2">
    <source>
        <dbReference type="ARBA" id="ARBA00022723"/>
    </source>
</evidence>
<dbReference type="InterPro" id="IPR011989">
    <property type="entry name" value="ARM-like"/>
</dbReference>
<dbReference type="Gene3D" id="2.60.120.1060">
    <property type="entry name" value="NPCBM/NEW2 domain"/>
    <property type="match status" value="2"/>
</dbReference>
<evidence type="ECO:0000259" key="7">
    <source>
        <dbReference type="PROSITE" id="PS51007"/>
    </source>
</evidence>
<dbReference type="Proteomes" id="UP000320496">
    <property type="component" value="Chromosome"/>
</dbReference>
<dbReference type="InterPro" id="IPR010496">
    <property type="entry name" value="AL/BT2_dom"/>
</dbReference>
<evidence type="ECO:0000256" key="5">
    <source>
        <dbReference type="SAM" id="MobiDB-lite"/>
    </source>
</evidence>
<keyword evidence="3 4" id="KW-0408">Iron</keyword>
<sequence length="1706" mass="188407" precursor="true">MSRFFRLCVAVGLLVPAAVASAADDGFRPIFDGKSLSGWRGDENFWHVNNGTIVAESTPDNPCKENTFLVWDQGEVDDFELKLEFRISGSDSANSGIQFRGSERDDGHVIGYQADIDRAGKWVGALYDEATGRGTLAARGQQTVVDAEGDKQTSSLDQSADELLEQIDIDDWNEYSITARGAEITLKINGNVTARVTDNQPGERDLKGLLALQLHSGPPMKIEFRNIRLKRFRLADARKKVVFIAGTPSHGYFSHEHNAGCLLLADKLNTAAREHGLPVLATVYTNGWPKDPTAFDNADTVVSYCDGGGRHYLNDRLDDFDHLVESRGVGLCCIHYAVEVPKGPSGEHFLKWIGGYFEPFWSVNPHWTAKFENLPEHPVTRGVEPFEIRDEWYYHMRFREGMEGVTPILTDLPPRETLNRKDGAHSGNPFVRDAVLERKEPQHVAWAYERPDNKGRGFGFTGGHFHANWKEDNFRKVVLNAIVWTAGLDVPEGGVESATPTQEELEANQDYPKPGEKKAAARRTVRDVAAASKSGAKPAASSPVVTTDTPGHAVEISADVTGAKKLFLVVTDGGNGFSCDWADWAEPRLSGPEGDLKLTELKWKTAATDFGTPQVNRNTQGQPLRIGGQSVEYGIGTHANSIIEYDLPEGHKYTRFIARGGLDNGGTDQGGCGNGASVQFHVFTKRPGRSFLARVTGDRGSGVAASHEAEDALVQLDVHDDLQAQLFAAEPMMFNPTNIDIDHLGRVWVCEVINYRRFRNTDHPERTEGDRILILEDTDGDGAADKSTTFYQGRDIDSAHGICVLPTPSGKGTRALISVGDSVFYLIDDNGDLKADRKEVLFTGIEGTQHDHGIHAFVFGPDGKLYFNFGNNGKRIKDKDGNPIVDKAGNVVNDSRKPYQEGMVFRCNMDGSEFETLAWNFRNNWEVAVDSFGTLWQSDNDDDGNRGVRINYVMEYGNYGYRDELTGAGWRDPRTGWHEEIPKRHWHLNDPGVVPNLLQTGAGSPTGICVYEGELLPGVFQGTLLHTDAGPNICRAYVTEKDGAGYKAEIVNILDGAQLNKWFRPSDVCVAPDGSILVADWYDPGVGGHRMQDVEHGRLFRVAPVGGKHAKYTVPEFDFSTAEGAVKALQSPNLAVRYMAFTALQEMGADAEPALKKLWQSDDLRMRARALWVLGKLGLGDEKTLAYLRQAAKDDNPDIRITSIRLARQLRGKMNLSKFPEALELTDPSPAVRREMLIGLRELTLEDSAAVPEVWASLALQHDGEDRWYLEALGLAADGRWDLFLNAWLNRVGPEWKSKAGRDIIWRSRAEITPDLLSRLIQDPATPKDELPRLMRAFDFQHSQQTQDALTKLAFAGDESEKAAFFQAEALNRLEGFDVNGNREYRAALDRVLEASEGTTQFVKLVEKFNVEDRYDDLLALAQQHSQEQLGMEAVKALLNRKQHALLRKALTSEDRETIDSTLAALATAADGRSTGLLLQLMQDDDQPIAVRRGAIRTLGAARPGALELRKIAESGGYDPILKDAIAASLHTVQWRDIKEVAVKLFPLPASSEGEPLPPISELMSRKGDVQRGKLVFHNSGTCAKCHVVGKLGKEVGPNLSEIGSKLSRQALLESIIYPSAGISHNYESWSILTADGDVLTGIIVSETPDEIAIKDEKAIVRTVKVEDIEDRKKQEVSLMPADLQKVMTARDLVDVVEFLTTLKKK</sequence>
<dbReference type="GO" id="GO:0020037">
    <property type="term" value="F:heme binding"/>
    <property type="evidence" value="ECO:0007669"/>
    <property type="project" value="InterPro"/>
</dbReference>
<reference evidence="8 9" key="1">
    <citation type="submission" date="2019-02" db="EMBL/GenBank/DDBJ databases">
        <title>Deep-cultivation of Planctomycetes and their phenomic and genomic characterization uncovers novel biology.</title>
        <authorList>
            <person name="Wiegand S."/>
            <person name="Jogler M."/>
            <person name="Boedeker C."/>
            <person name="Pinto D."/>
            <person name="Vollmers J."/>
            <person name="Rivas-Marin E."/>
            <person name="Kohn T."/>
            <person name="Peeters S.H."/>
            <person name="Heuer A."/>
            <person name="Rast P."/>
            <person name="Oberbeckmann S."/>
            <person name="Bunk B."/>
            <person name="Jeske O."/>
            <person name="Meyerdierks A."/>
            <person name="Storesund J.E."/>
            <person name="Kallscheuer N."/>
            <person name="Luecker S."/>
            <person name="Lage O.M."/>
            <person name="Pohl T."/>
            <person name="Merkel B.J."/>
            <person name="Hornburger P."/>
            <person name="Mueller R.-W."/>
            <person name="Bruemmer F."/>
            <person name="Labrenz M."/>
            <person name="Spormann A.M."/>
            <person name="Op den Camp H."/>
            <person name="Overmann J."/>
            <person name="Amann R."/>
            <person name="Jetten M.S.M."/>
            <person name="Mascher T."/>
            <person name="Medema M.H."/>
            <person name="Devos D.P."/>
            <person name="Kaster A.-K."/>
            <person name="Ovreas L."/>
            <person name="Rohde M."/>
            <person name="Galperin M.Y."/>
            <person name="Jogler C."/>
        </authorList>
    </citation>
    <scope>NUCLEOTIDE SEQUENCE [LARGE SCALE GENOMIC DNA]</scope>
    <source>
        <strain evidence="8 9">Mal4</strain>
    </source>
</reference>
<evidence type="ECO:0000313" key="9">
    <source>
        <dbReference type="Proteomes" id="UP000320496"/>
    </source>
</evidence>
<dbReference type="Pfam" id="PF13646">
    <property type="entry name" value="HEAT_2"/>
    <property type="match status" value="1"/>
</dbReference>
<dbReference type="InterPro" id="IPR011042">
    <property type="entry name" value="6-blade_b-propeller_TolB-like"/>
</dbReference>
<dbReference type="InterPro" id="IPR013428">
    <property type="entry name" value="Membrane-bound_put_N"/>
</dbReference>
<dbReference type="PANTHER" id="PTHR33546:SF1">
    <property type="entry name" value="LARGE, MULTIFUNCTIONAL SECRETED PROTEIN"/>
    <property type="match status" value="1"/>
</dbReference>
<dbReference type="RefSeq" id="WP_145368070.1">
    <property type="nucleotide sequence ID" value="NZ_CP036275.1"/>
</dbReference>
<dbReference type="GO" id="GO:0046872">
    <property type="term" value="F:metal ion binding"/>
    <property type="evidence" value="ECO:0007669"/>
    <property type="project" value="UniProtKB-KW"/>
</dbReference>
<dbReference type="Gene3D" id="2.60.120.560">
    <property type="entry name" value="Exo-inulinase, domain 1"/>
    <property type="match status" value="1"/>
</dbReference>
<dbReference type="InterPro" id="IPR011041">
    <property type="entry name" value="Quinoprot_gluc/sorb_DH_b-prop"/>
</dbReference>
<dbReference type="GO" id="GO:0009055">
    <property type="term" value="F:electron transfer activity"/>
    <property type="evidence" value="ECO:0007669"/>
    <property type="project" value="InterPro"/>
</dbReference>
<proteinExistence type="predicted"/>